<keyword evidence="1" id="KW-0812">Transmembrane</keyword>
<keyword evidence="1" id="KW-0472">Membrane</keyword>
<dbReference type="RefSeq" id="WP_347781475.1">
    <property type="nucleotide sequence ID" value="NZ_JBBMFV010000001.1"/>
</dbReference>
<evidence type="ECO:0000256" key="1">
    <source>
        <dbReference type="SAM" id="Phobius"/>
    </source>
</evidence>
<protein>
    <submittedName>
        <fullName evidence="2">Uncharacterized protein</fullName>
    </submittedName>
</protein>
<evidence type="ECO:0000313" key="2">
    <source>
        <dbReference type="EMBL" id="MEO3939487.1"/>
    </source>
</evidence>
<gene>
    <name evidence="2" type="ORF">V3C41_00195</name>
</gene>
<keyword evidence="3" id="KW-1185">Reference proteome</keyword>
<dbReference type="Proteomes" id="UP001448614">
    <property type="component" value="Unassembled WGS sequence"/>
</dbReference>
<keyword evidence="1" id="KW-1133">Transmembrane helix</keyword>
<proteinExistence type="predicted"/>
<dbReference type="EMBL" id="JBBMFV010000001">
    <property type="protein sequence ID" value="MEO3939487.1"/>
    <property type="molecule type" value="Genomic_DNA"/>
</dbReference>
<organism evidence="2 3">
    <name type="scientific">Paenarthrobacter nicotinovorans</name>
    <name type="common">Arthrobacter nicotinovorans</name>
    <dbReference type="NCBI Taxonomy" id="29320"/>
    <lineage>
        <taxon>Bacteria</taxon>
        <taxon>Bacillati</taxon>
        <taxon>Actinomycetota</taxon>
        <taxon>Actinomycetes</taxon>
        <taxon>Micrococcales</taxon>
        <taxon>Micrococcaceae</taxon>
        <taxon>Paenarthrobacter</taxon>
    </lineage>
</organism>
<feature type="transmembrane region" description="Helical" evidence="1">
    <location>
        <begin position="86"/>
        <end position="104"/>
    </location>
</feature>
<feature type="transmembrane region" description="Helical" evidence="1">
    <location>
        <begin position="61"/>
        <end position="80"/>
    </location>
</feature>
<reference evidence="2 3" key="1">
    <citation type="journal article" date="2024" name="Appl. Microbiol. Biotechnol.">
        <title>Biosynthetic gene clusters with biotechnological applications in novel Antarctic isolates from Actinomycetota.</title>
        <authorList>
            <person name="Bruna P."/>
            <person name="Nunez-Montero K."/>
            <person name="Contreras M.J."/>
            <person name="Leal K."/>
            <person name="Garcia M."/>
            <person name="Abanto M."/>
            <person name="Barrientos L."/>
        </authorList>
    </citation>
    <scope>NUCLEOTIDE SEQUENCE [LARGE SCALE GENOMIC DNA]</scope>
    <source>
        <strain evidence="2 3">Se16.17</strain>
    </source>
</reference>
<sequence>MNTQTPSGMPSGQGSGFFSGLADFSGSLMLSLLVAVVASVLYYTLGSSIARARGFKDSGTVLFDIGIISAMTLPIVSLISSGLLGLTLGLAVGCILALIVISAWRRRAARLAWDRRAEKSAGL</sequence>
<comment type="caution">
    <text evidence="2">The sequence shown here is derived from an EMBL/GenBank/DDBJ whole genome shotgun (WGS) entry which is preliminary data.</text>
</comment>
<evidence type="ECO:0000313" key="3">
    <source>
        <dbReference type="Proteomes" id="UP001448614"/>
    </source>
</evidence>
<feature type="transmembrane region" description="Helical" evidence="1">
    <location>
        <begin position="28"/>
        <end position="49"/>
    </location>
</feature>
<name>A0ABV0GLP5_PAENI</name>
<accession>A0ABV0GLP5</accession>